<feature type="transmembrane region" description="Helical" evidence="1">
    <location>
        <begin position="36"/>
        <end position="55"/>
    </location>
</feature>
<dbReference type="AlphaFoldDB" id="A0A842I081"/>
<keyword evidence="1" id="KW-0812">Transmembrane</keyword>
<comment type="caution">
    <text evidence="2">The sequence shown here is derived from an EMBL/GenBank/DDBJ whole genome shotgun (WGS) entry which is preliminary data.</text>
</comment>
<accession>A0A842I081</accession>
<evidence type="ECO:0000313" key="3">
    <source>
        <dbReference type="Proteomes" id="UP000564378"/>
    </source>
</evidence>
<evidence type="ECO:0000256" key="1">
    <source>
        <dbReference type="SAM" id="Phobius"/>
    </source>
</evidence>
<gene>
    <name evidence="2" type="ORF">H6P80_11475</name>
</gene>
<reference evidence="2 3" key="1">
    <citation type="submission" date="2020-08" db="EMBL/GenBank/DDBJ databases">
        <title>Draft genome sequence of Parasphingopyxis sp. GrpM-11.</title>
        <authorList>
            <person name="Oh J."/>
            <person name="Roh D.-H."/>
        </authorList>
    </citation>
    <scope>NUCLEOTIDE SEQUENCE [LARGE SCALE GENOMIC DNA]</scope>
    <source>
        <strain evidence="2 3">GrpM-11</strain>
    </source>
</reference>
<evidence type="ECO:0000313" key="2">
    <source>
        <dbReference type="EMBL" id="MBC2778237.1"/>
    </source>
</evidence>
<proteinExistence type="predicted"/>
<dbReference type="Proteomes" id="UP000564378">
    <property type="component" value="Unassembled WGS sequence"/>
</dbReference>
<name>A0A842I081_9SPHN</name>
<dbReference type="RefSeq" id="WP_185801507.1">
    <property type="nucleotide sequence ID" value="NZ_JACJVJ010000002.1"/>
</dbReference>
<keyword evidence="3" id="KW-1185">Reference proteome</keyword>
<dbReference type="EMBL" id="JACJVJ010000002">
    <property type="protein sequence ID" value="MBC2778237.1"/>
    <property type="molecule type" value="Genomic_DNA"/>
</dbReference>
<protein>
    <submittedName>
        <fullName evidence="2">Uncharacterized protein</fullName>
    </submittedName>
</protein>
<sequence length="59" mass="6282">MSVANIVFVIFLATIVVWNFFVVCAAVAAVSKNRSLAATIVVRLIMCGLGAWLIVKALS</sequence>
<keyword evidence="1" id="KW-0472">Membrane</keyword>
<organism evidence="2 3">
    <name type="scientific">Parasphingopyxis marina</name>
    <dbReference type="NCBI Taxonomy" id="2761622"/>
    <lineage>
        <taxon>Bacteria</taxon>
        <taxon>Pseudomonadati</taxon>
        <taxon>Pseudomonadota</taxon>
        <taxon>Alphaproteobacteria</taxon>
        <taxon>Sphingomonadales</taxon>
        <taxon>Sphingomonadaceae</taxon>
        <taxon>Parasphingopyxis</taxon>
    </lineage>
</organism>
<feature type="transmembrane region" description="Helical" evidence="1">
    <location>
        <begin position="6"/>
        <end position="29"/>
    </location>
</feature>
<keyword evidence="1" id="KW-1133">Transmembrane helix</keyword>